<dbReference type="PANTHER" id="PTHR31038">
    <property type="entry name" value="EXPRESSED PROTEIN-RELATED"/>
    <property type="match status" value="1"/>
</dbReference>
<proteinExistence type="inferred from homology"/>
<keyword evidence="9 11" id="KW-0472">Membrane</keyword>
<feature type="compositionally biased region" description="Gly residues" evidence="10">
    <location>
        <begin position="203"/>
        <end position="225"/>
    </location>
</feature>
<reference evidence="12 13" key="1">
    <citation type="journal article" date="2018" name="Cell">
        <title>The Chara Genome: Secondary Complexity and Implications for Plant Terrestrialization.</title>
        <authorList>
            <person name="Nishiyama T."/>
            <person name="Sakayama H."/>
            <person name="Vries J.D."/>
            <person name="Buschmann H."/>
            <person name="Saint-Marcoux D."/>
            <person name="Ullrich K.K."/>
            <person name="Haas F.B."/>
            <person name="Vanderstraeten L."/>
            <person name="Becker D."/>
            <person name="Lang D."/>
            <person name="Vosolsobe S."/>
            <person name="Rombauts S."/>
            <person name="Wilhelmsson P.K.I."/>
            <person name="Janitza P."/>
            <person name="Kern R."/>
            <person name="Heyl A."/>
            <person name="Rumpler F."/>
            <person name="Villalobos L.I.A.C."/>
            <person name="Clay J.M."/>
            <person name="Skokan R."/>
            <person name="Toyoda A."/>
            <person name="Suzuki Y."/>
            <person name="Kagoshima H."/>
            <person name="Schijlen E."/>
            <person name="Tajeshwar N."/>
            <person name="Catarino B."/>
            <person name="Hetherington A.J."/>
            <person name="Saltykova A."/>
            <person name="Bonnot C."/>
            <person name="Breuninger H."/>
            <person name="Symeonidi A."/>
            <person name="Radhakrishnan G.V."/>
            <person name="Van Nieuwerburgh F."/>
            <person name="Deforce D."/>
            <person name="Chang C."/>
            <person name="Karol K.G."/>
            <person name="Hedrich R."/>
            <person name="Ulvskov P."/>
            <person name="Glockner G."/>
            <person name="Delwiche C.F."/>
            <person name="Petrasek J."/>
            <person name="Van de Peer Y."/>
            <person name="Friml J."/>
            <person name="Beilby M."/>
            <person name="Dolan L."/>
            <person name="Kohara Y."/>
            <person name="Sugano S."/>
            <person name="Fujiyama A."/>
            <person name="Delaux P.-M."/>
            <person name="Quint M."/>
            <person name="TheiBen G."/>
            <person name="Hagemann M."/>
            <person name="Harholt J."/>
            <person name="Dunand C."/>
            <person name="Zachgo S."/>
            <person name="Langdale J."/>
            <person name="Maumus F."/>
            <person name="Straeten D.V.D."/>
            <person name="Gould S.B."/>
            <person name="Rensing S.A."/>
        </authorList>
    </citation>
    <scope>NUCLEOTIDE SEQUENCE [LARGE SCALE GENOMIC DNA]</scope>
    <source>
        <strain evidence="12 13">S276</strain>
    </source>
</reference>
<name>A0A388K4I9_CHABU</name>
<dbReference type="EMBL" id="BFEA01000056">
    <property type="protein sequence ID" value="GBG64929.1"/>
    <property type="molecule type" value="Genomic_DNA"/>
</dbReference>
<evidence type="ECO:0000256" key="3">
    <source>
        <dbReference type="ARBA" id="ARBA00010793"/>
    </source>
</evidence>
<dbReference type="GO" id="GO:0009706">
    <property type="term" value="C:chloroplast inner membrane"/>
    <property type="evidence" value="ECO:0007669"/>
    <property type="project" value="TreeGrafter"/>
</dbReference>
<evidence type="ECO:0000256" key="5">
    <source>
        <dbReference type="ARBA" id="ARBA00022640"/>
    </source>
</evidence>
<evidence type="ECO:0000256" key="2">
    <source>
        <dbReference type="ARBA" id="ARBA00004229"/>
    </source>
</evidence>
<feature type="region of interest" description="Disordered" evidence="10">
    <location>
        <begin position="169"/>
        <end position="240"/>
    </location>
</feature>
<sequence length="530" mass="55273">MASVSTWVRAALDAGTMRGVLRSHAILADGSREAGSAYSVSVKSDRSDGVCGRVRLSDPLRTGGISRQGVSIDEGVSAMSAQGSCCRQPGGANWRREAGMTHYRSAKTSGSITPLLDISFVENPVGKTGALDLVVQCATRHARRGAVICMCDNTAPLGDADMGTFATLQTTERSPIDREEGGVGDGKKGAGDDDDRSSREASTGGGDGGATGGGGGGGHGGGGGDDLPDRESGDGGGDFFGPVLTAKEVQSIVAVQGVDLPDDMATAAVLTGIPALLLSRYIELQGLPWPLGPAIQSSGLLRERMLADPKFLFKVLTEITIDSGCATFAEVKKRGAEFWDEFEFYLSDLLVGIVLDVALVGMLAPIVTFGTVNHSSKGLQGSLSRILSQLPNSVFEAASPGRSFTVNQRVATLFVKGAQYGVAGFLCGVVGQGIANTLMTFKRSLNKGKDGSDVPIPPLLKSAACWALFMGVSSNLRYQMINGMERVVESSVMAKNVPLVAMAFTVGIRFANNIYGGMQFVDLARWAGIQ</sequence>
<evidence type="ECO:0000313" key="12">
    <source>
        <dbReference type="EMBL" id="GBG64929.1"/>
    </source>
</evidence>
<dbReference type="Pfam" id="PF11891">
    <property type="entry name" value="RETICULATA-like"/>
    <property type="match status" value="1"/>
</dbReference>
<keyword evidence="7" id="KW-0809">Transit peptide</keyword>
<comment type="subcellular location">
    <subcellularLocation>
        <location evidence="1">Membrane</location>
        <topology evidence="1">Multi-pass membrane protein</topology>
    </subcellularLocation>
    <subcellularLocation>
        <location evidence="2">Plastid</location>
        <location evidence="2">Chloroplast</location>
    </subcellularLocation>
</comment>
<evidence type="ECO:0000256" key="10">
    <source>
        <dbReference type="SAM" id="MobiDB-lite"/>
    </source>
</evidence>
<evidence type="ECO:0000313" key="13">
    <source>
        <dbReference type="Proteomes" id="UP000265515"/>
    </source>
</evidence>
<dbReference type="PANTHER" id="PTHR31038:SF10">
    <property type="entry name" value="OS04G0524400 PROTEIN"/>
    <property type="match status" value="1"/>
</dbReference>
<evidence type="ECO:0000256" key="9">
    <source>
        <dbReference type="ARBA" id="ARBA00023136"/>
    </source>
</evidence>
<keyword evidence="8 11" id="KW-1133">Transmembrane helix</keyword>
<evidence type="ECO:0000256" key="8">
    <source>
        <dbReference type="ARBA" id="ARBA00022989"/>
    </source>
</evidence>
<evidence type="ECO:0000256" key="1">
    <source>
        <dbReference type="ARBA" id="ARBA00004141"/>
    </source>
</evidence>
<dbReference type="AlphaFoldDB" id="A0A388K4I9"/>
<evidence type="ECO:0000256" key="7">
    <source>
        <dbReference type="ARBA" id="ARBA00022946"/>
    </source>
</evidence>
<organism evidence="12 13">
    <name type="scientific">Chara braunii</name>
    <name type="common">Braun's stonewort</name>
    <dbReference type="NCBI Taxonomy" id="69332"/>
    <lineage>
        <taxon>Eukaryota</taxon>
        <taxon>Viridiplantae</taxon>
        <taxon>Streptophyta</taxon>
        <taxon>Charophyceae</taxon>
        <taxon>Charales</taxon>
        <taxon>Characeae</taxon>
        <taxon>Chara</taxon>
    </lineage>
</organism>
<dbReference type="STRING" id="69332.A0A388K4I9"/>
<feature type="compositionally biased region" description="Basic and acidic residues" evidence="10">
    <location>
        <begin position="174"/>
        <end position="199"/>
    </location>
</feature>
<evidence type="ECO:0000256" key="6">
    <source>
        <dbReference type="ARBA" id="ARBA00022692"/>
    </source>
</evidence>
<dbReference type="OMA" id="GAAMKSC"/>
<keyword evidence="4" id="KW-0150">Chloroplast</keyword>
<keyword evidence="13" id="KW-1185">Reference proteome</keyword>
<keyword evidence="6 11" id="KW-0812">Transmembrane</keyword>
<dbReference type="GO" id="GO:0099402">
    <property type="term" value="P:plant organ development"/>
    <property type="evidence" value="ECO:0007669"/>
    <property type="project" value="TreeGrafter"/>
</dbReference>
<accession>A0A388K4I9</accession>
<dbReference type="InterPro" id="IPR021825">
    <property type="entry name" value="RETICULATA-related"/>
</dbReference>
<protein>
    <submittedName>
        <fullName evidence="12">Uncharacterized protein</fullName>
    </submittedName>
</protein>
<feature type="transmembrane region" description="Helical" evidence="11">
    <location>
        <begin position="349"/>
        <end position="372"/>
    </location>
</feature>
<dbReference type="Gramene" id="GBG64929">
    <property type="protein sequence ID" value="GBG64929"/>
    <property type="gene ID" value="CBR_g48677"/>
</dbReference>
<comment type="caution">
    <text evidence="12">The sequence shown here is derived from an EMBL/GenBank/DDBJ whole genome shotgun (WGS) entry which is preliminary data.</text>
</comment>
<evidence type="ECO:0000256" key="11">
    <source>
        <dbReference type="SAM" id="Phobius"/>
    </source>
</evidence>
<dbReference type="OrthoDB" id="205639at2759"/>
<comment type="similarity">
    <text evidence="3">Belongs to the RETICULATA family.</text>
</comment>
<dbReference type="Proteomes" id="UP000265515">
    <property type="component" value="Unassembled WGS sequence"/>
</dbReference>
<keyword evidence="5" id="KW-0934">Plastid</keyword>
<evidence type="ECO:0000256" key="4">
    <source>
        <dbReference type="ARBA" id="ARBA00022528"/>
    </source>
</evidence>
<gene>
    <name evidence="12" type="ORF">CBR_g48677</name>
</gene>